<evidence type="ECO:0000256" key="4">
    <source>
        <dbReference type="ARBA" id="ARBA00022723"/>
    </source>
</evidence>
<dbReference type="Pfam" id="PF07973">
    <property type="entry name" value="tRNA_SAD"/>
    <property type="match status" value="1"/>
</dbReference>
<organism evidence="14 15">
    <name type="scientific">Buchnera aphidicola</name>
    <name type="common">Artemisaphis artemisicola</name>
    <dbReference type="NCBI Taxonomy" id="1241836"/>
    <lineage>
        <taxon>Bacteria</taxon>
        <taxon>Pseudomonadati</taxon>
        <taxon>Pseudomonadota</taxon>
        <taxon>Gammaproteobacteria</taxon>
        <taxon>Enterobacterales</taxon>
        <taxon>Erwiniaceae</taxon>
        <taxon>Buchnera</taxon>
    </lineage>
</organism>
<feature type="binding site" evidence="11">
    <location>
        <position position="564"/>
    </location>
    <ligand>
        <name>Zn(2+)</name>
        <dbReference type="ChEBI" id="CHEBI:29105"/>
    </ligand>
</feature>
<name>A0A4D6XJZ2_9GAMM</name>
<reference evidence="14 15" key="2">
    <citation type="submission" date="2019-05" db="EMBL/GenBank/DDBJ databases">
        <title>Genome evolution of the obligate endosymbiont Buchnera aphidicola.</title>
        <authorList>
            <person name="Moran N.A."/>
        </authorList>
    </citation>
    <scope>NUCLEOTIDE SEQUENCE [LARGE SCALE GENOMIC DNA]</scope>
    <source>
        <strain evidence="14 15">Aar</strain>
    </source>
</reference>
<keyword evidence="12" id="KW-0175">Coiled coil</keyword>
<evidence type="ECO:0000256" key="9">
    <source>
        <dbReference type="ARBA" id="ARBA00022917"/>
    </source>
</evidence>
<evidence type="ECO:0000313" key="14">
    <source>
        <dbReference type="EMBL" id="QCI16069.1"/>
    </source>
</evidence>
<dbReference type="OrthoDB" id="9803884at2"/>
<keyword evidence="11" id="KW-0963">Cytoplasm</keyword>
<evidence type="ECO:0000256" key="7">
    <source>
        <dbReference type="ARBA" id="ARBA00022840"/>
    </source>
</evidence>
<reference evidence="14 15" key="1">
    <citation type="submission" date="2018-12" db="EMBL/GenBank/DDBJ databases">
        <authorList>
            <person name="Chong R.A."/>
        </authorList>
    </citation>
    <scope>NUCLEOTIDE SEQUENCE [LARGE SCALE GENOMIC DNA]</scope>
    <source>
        <strain evidence="14 15">Aar</strain>
    </source>
</reference>
<protein>
    <recommendedName>
        <fullName evidence="11">Alanine--tRNA ligase</fullName>
        <ecNumber evidence="11">6.1.1.7</ecNumber>
    </recommendedName>
    <alternativeName>
        <fullName evidence="11">Alanyl-tRNA synthetase</fullName>
        <shortName evidence="11">AlaRS</shortName>
    </alternativeName>
</protein>
<keyword evidence="5 11" id="KW-0547">Nucleotide-binding</keyword>
<keyword evidence="2 11" id="KW-0820">tRNA-binding</keyword>
<accession>A0A4D6XJZ2</accession>
<dbReference type="HAMAP" id="MF_00036_B">
    <property type="entry name" value="Ala_tRNA_synth_B"/>
    <property type="match status" value="1"/>
</dbReference>
<dbReference type="InterPro" id="IPR018165">
    <property type="entry name" value="Ala-tRNA-synth_IIc_core"/>
</dbReference>
<dbReference type="SUPFAM" id="SSF55681">
    <property type="entry name" value="Class II aaRS and biotin synthetases"/>
    <property type="match status" value="1"/>
</dbReference>
<dbReference type="NCBIfam" id="TIGR00344">
    <property type="entry name" value="alaS"/>
    <property type="match status" value="1"/>
</dbReference>
<dbReference type="EC" id="6.1.1.7" evidence="11"/>
<feature type="binding site" evidence="11">
    <location>
        <position position="666"/>
    </location>
    <ligand>
        <name>Zn(2+)</name>
        <dbReference type="ChEBI" id="CHEBI:29105"/>
    </ligand>
</feature>
<dbReference type="Gene3D" id="3.30.54.20">
    <property type="match status" value="1"/>
</dbReference>
<dbReference type="InterPro" id="IPR045864">
    <property type="entry name" value="aa-tRNA-synth_II/BPL/LPL"/>
</dbReference>
<comment type="domain">
    <text evidence="11">Consists of three domains; the N-terminal catalytic domain, the editing domain and the C-terminal C-Ala domain. The editing domain removes incorrectly charged amino acids, while the C-Ala domain, along with tRNA(Ala), serves as a bridge to cooperatively bring together the editing and aminoacylation centers thus stimulating deacylation of misacylated tRNAs.</text>
</comment>
<dbReference type="GO" id="GO:0002161">
    <property type="term" value="F:aminoacyl-tRNA deacylase activity"/>
    <property type="evidence" value="ECO:0007669"/>
    <property type="project" value="TreeGrafter"/>
</dbReference>
<dbReference type="CDD" id="cd00673">
    <property type="entry name" value="AlaRS_core"/>
    <property type="match status" value="1"/>
</dbReference>
<dbReference type="InterPro" id="IPR018162">
    <property type="entry name" value="Ala-tRNA-ligase_IIc_anticod-bd"/>
</dbReference>
<dbReference type="SMART" id="SM00863">
    <property type="entry name" value="tRNA_SAD"/>
    <property type="match status" value="1"/>
</dbReference>
<dbReference type="Gene3D" id="3.30.930.10">
    <property type="entry name" value="Bira Bifunctional Protein, Domain 2"/>
    <property type="match status" value="1"/>
</dbReference>
<feature type="domain" description="Alanyl-transfer RNA synthetases family profile" evidence="13">
    <location>
        <begin position="3"/>
        <end position="709"/>
    </location>
</feature>
<proteinExistence type="inferred from homology"/>
<dbReference type="FunFam" id="3.10.310.40:FF:000001">
    <property type="entry name" value="Alanine--tRNA ligase"/>
    <property type="match status" value="1"/>
</dbReference>
<keyword evidence="7 11" id="KW-0067">ATP-binding</keyword>
<evidence type="ECO:0000256" key="10">
    <source>
        <dbReference type="ARBA" id="ARBA00023146"/>
    </source>
</evidence>
<comment type="similarity">
    <text evidence="1 11">Belongs to the class-II aminoacyl-tRNA synthetase family.</text>
</comment>
<comment type="catalytic activity">
    <reaction evidence="11">
        <text>tRNA(Ala) + L-alanine + ATP = L-alanyl-tRNA(Ala) + AMP + diphosphate</text>
        <dbReference type="Rhea" id="RHEA:12540"/>
        <dbReference type="Rhea" id="RHEA-COMP:9657"/>
        <dbReference type="Rhea" id="RHEA-COMP:9923"/>
        <dbReference type="ChEBI" id="CHEBI:30616"/>
        <dbReference type="ChEBI" id="CHEBI:33019"/>
        <dbReference type="ChEBI" id="CHEBI:57972"/>
        <dbReference type="ChEBI" id="CHEBI:78442"/>
        <dbReference type="ChEBI" id="CHEBI:78497"/>
        <dbReference type="ChEBI" id="CHEBI:456215"/>
        <dbReference type="EC" id="6.1.1.7"/>
    </reaction>
</comment>
<dbReference type="PROSITE" id="PS50860">
    <property type="entry name" value="AA_TRNA_LIGASE_II_ALA"/>
    <property type="match status" value="1"/>
</dbReference>
<keyword evidence="10 11" id="KW-0030">Aminoacyl-tRNA synthetase</keyword>
<dbReference type="InterPro" id="IPR012947">
    <property type="entry name" value="tRNA_SAD"/>
</dbReference>
<evidence type="ECO:0000256" key="1">
    <source>
        <dbReference type="ARBA" id="ARBA00008226"/>
    </source>
</evidence>
<dbReference type="AlphaFoldDB" id="A0A4D6XJZ2"/>
<feature type="coiled-coil region" evidence="12">
    <location>
        <begin position="732"/>
        <end position="759"/>
    </location>
</feature>
<dbReference type="GO" id="GO:0045892">
    <property type="term" value="P:negative regulation of DNA-templated transcription"/>
    <property type="evidence" value="ECO:0007669"/>
    <property type="project" value="TreeGrafter"/>
</dbReference>
<dbReference type="Pfam" id="PF01411">
    <property type="entry name" value="tRNA-synt_2c"/>
    <property type="match status" value="1"/>
</dbReference>
<dbReference type="GO" id="GO:0000049">
    <property type="term" value="F:tRNA binding"/>
    <property type="evidence" value="ECO:0007669"/>
    <property type="project" value="UniProtKB-KW"/>
</dbReference>
<evidence type="ECO:0000256" key="12">
    <source>
        <dbReference type="SAM" id="Coils"/>
    </source>
</evidence>
<keyword evidence="8 11" id="KW-0694">RNA-binding</keyword>
<dbReference type="PANTHER" id="PTHR11777">
    <property type="entry name" value="ALANYL-TRNA SYNTHETASE"/>
    <property type="match status" value="1"/>
</dbReference>
<evidence type="ECO:0000256" key="11">
    <source>
        <dbReference type="HAMAP-Rule" id="MF_00036"/>
    </source>
</evidence>
<dbReference type="GO" id="GO:0008270">
    <property type="term" value="F:zinc ion binding"/>
    <property type="evidence" value="ECO:0007669"/>
    <property type="project" value="UniProtKB-UniRule"/>
</dbReference>
<feature type="binding site" evidence="11">
    <location>
        <position position="670"/>
    </location>
    <ligand>
        <name>Zn(2+)</name>
        <dbReference type="ChEBI" id="CHEBI:29105"/>
    </ligand>
</feature>
<keyword evidence="6 11" id="KW-0862">Zinc</keyword>
<dbReference type="SUPFAM" id="SSF55186">
    <property type="entry name" value="ThrRS/AlaRS common domain"/>
    <property type="match status" value="1"/>
</dbReference>
<evidence type="ECO:0000256" key="5">
    <source>
        <dbReference type="ARBA" id="ARBA00022741"/>
    </source>
</evidence>
<feature type="coiled-coil region" evidence="12">
    <location>
        <begin position="621"/>
        <end position="648"/>
    </location>
</feature>
<evidence type="ECO:0000313" key="15">
    <source>
        <dbReference type="Proteomes" id="UP000298654"/>
    </source>
</evidence>
<dbReference type="RefSeq" id="WP_158364620.1">
    <property type="nucleotide sequence ID" value="NZ_CP034900.1"/>
</dbReference>
<dbReference type="Proteomes" id="UP000298654">
    <property type="component" value="Chromosome"/>
</dbReference>
<comment type="subcellular location">
    <subcellularLocation>
        <location evidence="11">Cytoplasm</location>
    </subcellularLocation>
</comment>
<evidence type="ECO:0000256" key="8">
    <source>
        <dbReference type="ARBA" id="ARBA00022884"/>
    </source>
</evidence>
<dbReference type="Gene3D" id="2.40.30.130">
    <property type="match status" value="1"/>
</dbReference>
<dbReference type="Gene3D" id="6.10.250.550">
    <property type="match status" value="1"/>
</dbReference>
<dbReference type="InterPro" id="IPR009000">
    <property type="entry name" value="Transl_B-barrel_sf"/>
</dbReference>
<dbReference type="InterPro" id="IPR003156">
    <property type="entry name" value="DHHA1_dom"/>
</dbReference>
<dbReference type="GO" id="GO:0005829">
    <property type="term" value="C:cytosol"/>
    <property type="evidence" value="ECO:0007669"/>
    <property type="project" value="TreeGrafter"/>
</dbReference>
<evidence type="ECO:0000256" key="2">
    <source>
        <dbReference type="ARBA" id="ARBA00022555"/>
    </source>
</evidence>
<dbReference type="Pfam" id="PF02272">
    <property type="entry name" value="DHHA1"/>
    <property type="match status" value="1"/>
</dbReference>
<sequence>MNKTTNQIRQDFLNFFKEKGHIIIPSSSLVPYNDTTLLFTNAGMNQFKEIFLGEKQRDYPRVVTVQRCLRTGGKHNDLENVGYTSKHHTFFEMLGNFSFNDYFKKEAIEYAWELLTSKKWFNIPKNKLWISVYENDTETYRIWHNIIKIPAERIIKIGDKNNSQYDSENFWQMGDSGPCGPCTEIFYDYGSTDIKSSIDFLKNENNRFVEIWNIVFIEFNRISQTKIISLKNKSIDTGMGLERISAVLQNVYSNYDIDIFQELIKSIFASSTIKNLNHISLKVIADHIRSCVYIIADNIFPSNEHRGYVLRRIIRRALRHGHKIGIKENFLYKLVPNVIKIMGKSADILKLKKDKIEEILKAEEIQFSNTLNKGLKILNSEIQKTYNNVLSGKTVFYLYDTFGFPVDLTEDVCREKKIKIDYTGYKVAKEEQKKRSNLKNKFYKNYNNNIFINDECIFQGYKKNKTKALVKYIFINNQFVSKISKNENGIIFLNTTPFYGESGGQKGDIGKLYYKKSCFIVEDTKKYKKTTGHIGKLISGEIKINDYVFSEIDENYRHSIELNHSATHLLHAALRNVLGNNVYQKGSLVTNAYLRFDFSCSKFITMSEIQKIEHIVNIQIRKNILIKIENLDLEKAKLKNAIALFDHQYSSIVRVVSMNNFSIELCGGTHTKRTGDIGFFKIISQSSISSGIKRIEAVTGENAINYLHKKDSDIQNISFILNCNQSNIKEKINQILIKTKNLEKKIKQLQKQEKKYYIKQLLENIKNIQEIKFLSHIFYNYEHILLKTIVDELKTQIDNTIIILVNVIDNRFTILVQVSKKVTNWIAAKKIMEIIIDQTNGKGGGKKEMAEGGGVYTIKLPIILKNIQSWINIELEKKKNNKCI</sequence>
<dbReference type="InterPro" id="IPR050058">
    <property type="entry name" value="Ala-tRNA_ligase"/>
</dbReference>
<keyword evidence="3 11" id="KW-0436">Ligase</keyword>
<dbReference type="GO" id="GO:0006419">
    <property type="term" value="P:alanyl-tRNA aminoacylation"/>
    <property type="evidence" value="ECO:0007669"/>
    <property type="project" value="UniProtKB-UniRule"/>
</dbReference>
<evidence type="ECO:0000259" key="13">
    <source>
        <dbReference type="PROSITE" id="PS50860"/>
    </source>
</evidence>
<comment type="function">
    <text evidence="11">Catalyzes the attachment of alanine to tRNA(Ala) in a two-step reaction: alanine is first activated by ATP to form Ala-AMP and then transferred to the acceptor end of tRNA(Ala). Also edits incorrectly charged Ser-tRNA(Ala) and Gly-tRNA(Ala) via its editing domain.</text>
</comment>
<dbReference type="Gene3D" id="3.30.980.10">
    <property type="entry name" value="Threonyl-trna Synthetase, Chain A, domain 2"/>
    <property type="match status" value="1"/>
</dbReference>
<dbReference type="GO" id="GO:0004813">
    <property type="term" value="F:alanine-tRNA ligase activity"/>
    <property type="evidence" value="ECO:0007669"/>
    <property type="project" value="UniProtKB-UniRule"/>
</dbReference>
<feature type="binding site" evidence="11">
    <location>
        <position position="568"/>
    </location>
    <ligand>
        <name>Zn(2+)</name>
        <dbReference type="ChEBI" id="CHEBI:29105"/>
    </ligand>
</feature>
<dbReference type="FunFam" id="3.30.930.10:FF:000004">
    <property type="entry name" value="Alanine--tRNA ligase"/>
    <property type="match status" value="1"/>
</dbReference>
<keyword evidence="9 11" id="KW-0648">Protein biosynthesis</keyword>
<comment type="subunit">
    <text evidence="11">Homotetramer.</text>
</comment>
<dbReference type="GO" id="GO:0005524">
    <property type="term" value="F:ATP binding"/>
    <property type="evidence" value="ECO:0007669"/>
    <property type="project" value="UniProtKB-UniRule"/>
</dbReference>
<comment type="cofactor">
    <cofactor evidence="11">
        <name>Zn(2+)</name>
        <dbReference type="ChEBI" id="CHEBI:29105"/>
    </cofactor>
    <text evidence="11">Binds 1 zinc ion per subunit.</text>
</comment>
<dbReference type="InterPro" id="IPR002318">
    <property type="entry name" value="Ala-tRNA-lgiase_IIc"/>
</dbReference>
<evidence type="ECO:0000256" key="6">
    <source>
        <dbReference type="ARBA" id="ARBA00022833"/>
    </source>
</evidence>
<dbReference type="InterPro" id="IPR018163">
    <property type="entry name" value="Thr/Ala-tRNA-synth_IIc_edit"/>
</dbReference>
<evidence type="ECO:0000256" key="3">
    <source>
        <dbReference type="ARBA" id="ARBA00022598"/>
    </source>
</evidence>
<dbReference type="EMBL" id="CP034900">
    <property type="protein sequence ID" value="QCI16069.1"/>
    <property type="molecule type" value="Genomic_DNA"/>
</dbReference>
<dbReference type="PANTHER" id="PTHR11777:SF9">
    <property type="entry name" value="ALANINE--TRNA LIGASE, CYTOPLASMIC"/>
    <property type="match status" value="1"/>
</dbReference>
<dbReference type="SUPFAM" id="SSF101353">
    <property type="entry name" value="Putative anticodon-binding domain of alanyl-tRNA synthetase (AlaRS)"/>
    <property type="match status" value="1"/>
</dbReference>
<dbReference type="PRINTS" id="PR00980">
    <property type="entry name" value="TRNASYNTHALA"/>
</dbReference>
<dbReference type="SUPFAM" id="SSF50447">
    <property type="entry name" value="Translation proteins"/>
    <property type="match status" value="1"/>
</dbReference>
<dbReference type="InterPro" id="IPR018164">
    <property type="entry name" value="Ala-tRNA-synth_IIc_N"/>
</dbReference>
<dbReference type="InterPro" id="IPR023033">
    <property type="entry name" value="Ala_tRNA_ligase_euk/bac"/>
</dbReference>
<gene>
    <name evidence="11 14" type="primary">alaS</name>
    <name evidence="14" type="ORF">D9V59_02015</name>
</gene>
<dbReference type="FunFam" id="3.30.980.10:FF:000004">
    <property type="entry name" value="Alanine--tRNA ligase, cytoplasmic"/>
    <property type="match status" value="1"/>
</dbReference>
<keyword evidence="4 11" id="KW-0479">Metal-binding</keyword>
<dbReference type="Gene3D" id="3.10.310.40">
    <property type="match status" value="1"/>
</dbReference>